<organism evidence="1 2">
    <name type="scientific">Thermococcus barophilus</name>
    <dbReference type="NCBI Taxonomy" id="55802"/>
    <lineage>
        <taxon>Archaea</taxon>
        <taxon>Methanobacteriati</taxon>
        <taxon>Methanobacteriota</taxon>
        <taxon>Thermococci</taxon>
        <taxon>Thermococcales</taxon>
        <taxon>Thermococcaceae</taxon>
        <taxon>Thermococcus</taxon>
    </lineage>
</organism>
<proteinExistence type="predicted"/>
<name>A0A0S1XBB9_THEBA</name>
<dbReference type="SUPFAM" id="SSF48452">
    <property type="entry name" value="TPR-like"/>
    <property type="match status" value="1"/>
</dbReference>
<dbReference type="EMBL" id="CP013050">
    <property type="protein sequence ID" value="ALM75071.1"/>
    <property type="molecule type" value="Genomic_DNA"/>
</dbReference>
<dbReference type="GeneID" id="26136397"/>
<dbReference type="Proteomes" id="UP000066042">
    <property type="component" value="Chromosome"/>
</dbReference>
<gene>
    <name evidence="1" type="ORF">TBCH5v1_1137</name>
</gene>
<sequence length="175" mass="20817">MEKKPRFLKEFEMWERRRKIAELFREALEAENKGEFETAKKKLDKVLELSKDYFPEIYFEACFKLVEVFFEEDNYRGSIKCALRALYNAPNRDLYLVGIERIRDMLFILKERGNLEVFKENMESMCRYLESNEELYAFVRGLIAIAEGEKDITKYLESISTPELKKALGVLIKSH</sequence>
<dbReference type="PATRIC" id="fig|55802.8.peg.1122"/>
<dbReference type="RefSeq" id="WP_056933804.1">
    <property type="nucleotide sequence ID" value="NZ_CP013050.1"/>
</dbReference>
<reference evidence="1 2" key="1">
    <citation type="journal article" date="2016" name="Genome Announc.">
        <title>Complete genome sequence of the hyperthermophilic and piezophilic archaeon Thermococcus barophilus Ch5, capable of growth at the expense of hydrogenogenesis from carbon monoxide and formate.</title>
        <authorList>
            <person name="Oger P."/>
            <person name="Sokolova T.G."/>
            <person name="Kozhevnikova D.A."/>
            <person name="Taranov E.A."/>
            <person name="Vannier P."/>
            <person name="Lee H.S."/>
            <person name="Kwon K.K."/>
            <person name="Kang S.G."/>
            <person name="Lee J.H."/>
            <person name="Bonch-Osmolovskaya E.A."/>
            <person name="Lebedinsky A.V."/>
        </authorList>
    </citation>
    <scope>NUCLEOTIDE SEQUENCE [LARGE SCALE GENOMIC DNA]</scope>
    <source>
        <strain evidence="2">Ch5</strain>
    </source>
</reference>
<accession>A0A0S1XBB9</accession>
<evidence type="ECO:0000313" key="2">
    <source>
        <dbReference type="Proteomes" id="UP000066042"/>
    </source>
</evidence>
<dbReference type="STRING" id="55802.TBCH5v1_1137"/>
<protein>
    <submittedName>
        <fullName evidence="1">Uncharacterized protein</fullName>
    </submittedName>
</protein>
<evidence type="ECO:0000313" key="1">
    <source>
        <dbReference type="EMBL" id="ALM75071.1"/>
    </source>
</evidence>
<dbReference type="AlphaFoldDB" id="A0A0S1XBB9"/>
<dbReference type="InterPro" id="IPR011990">
    <property type="entry name" value="TPR-like_helical_dom_sf"/>
</dbReference>
<dbReference type="Gene3D" id="1.25.40.10">
    <property type="entry name" value="Tetratricopeptide repeat domain"/>
    <property type="match status" value="1"/>
</dbReference>